<keyword evidence="8" id="KW-1185">Reference proteome</keyword>
<dbReference type="PRINTS" id="PR00385">
    <property type="entry name" value="P450"/>
</dbReference>
<dbReference type="PROSITE" id="PS00086">
    <property type="entry name" value="CYTOCHROME_P450"/>
    <property type="match status" value="1"/>
</dbReference>
<keyword evidence="2 5" id="KW-0560">Oxidoreductase</keyword>
<feature type="binding site" description="axial binding residue" evidence="4">
    <location>
        <position position="459"/>
    </location>
    <ligand>
        <name>heme</name>
        <dbReference type="ChEBI" id="CHEBI:30413"/>
    </ligand>
    <ligandPart>
        <name>Fe</name>
        <dbReference type="ChEBI" id="CHEBI:18248"/>
    </ligandPart>
</feature>
<sequence>MEKAYHLVQDRLSSLSESRKIAITSITAATAAVVLYRLFSREKKDPLLKEIPMARNCYPVVGHMLSLGKHPGRTVDQWHKELGPIFQIRMGIQTWVMINDPVLAHTVFSKHGMQVSDRAYNKYCITHYAKGGKGVAFVQPRKNWKEARTAVLSVLSPKQIETVYLHLVEEESKRLIDKLLLDTSSHVSEGIVVNKYLHLASMNIVLQLGFGMRYQAVEDPEFRHLSDTILKSIELGTLVNDMSGFIPAFKILEHLSGQEKHMKHHIEQVRDPLLRRLMNDALCREGPNVTKSLEGYDLSSDDKLVIISDFLAGGTDTVSVTLSWTVALLCHHPEIQQRVADEIQQFVRKHNRFPQFSDRDQVPYVNCVLKESLRFRPVTAFGIPHAVKEDVVIDQYLFKKGTSVMTPMESIHWNPQVYFEPERFFPERFINDTKTMNAAANGRPEERDHFNFGWGRRLCPGIYLAEVELFIVFVQLIGRCIVEPPTDEKGQVILPDIDHPNSSLTLSPRTFKVKFIKRP</sequence>
<dbReference type="InterPro" id="IPR050364">
    <property type="entry name" value="Cytochrome_P450_fung"/>
</dbReference>
<dbReference type="AlphaFoldDB" id="A0A367JIN0"/>
<reference evidence="7 8" key="1">
    <citation type="journal article" date="2018" name="G3 (Bethesda)">
        <title>Phylogenetic and Phylogenomic Definition of Rhizopus Species.</title>
        <authorList>
            <person name="Gryganskyi A.P."/>
            <person name="Golan J."/>
            <person name="Dolatabadi S."/>
            <person name="Mondo S."/>
            <person name="Robb S."/>
            <person name="Idnurm A."/>
            <person name="Muszewska A."/>
            <person name="Steczkiewicz K."/>
            <person name="Masonjones S."/>
            <person name="Liao H.L."/>
            <person name="Gajdeczka M.T."/>
            <person name="Anike F."/>
            <person name="Vuek A."/>
            <person name="Anishchenko I.M."/>
            <person name="Voigt K."/>
            <person name="de Hoog G.S."/>
            <person name="Smith M.E."/>
            <person name="Heitman J."/>
            <person name="Vilgalys R."/>
            <person name="Stajich J.E."/>
        </authorList>
    </citation>
    <scope>NUCLEOTIDE SEQUENCE [LARGE SCALE GENOMIC DNA]</scope>
    <source>
        <strain evidence="7 8">LSU 92-RS-03</strain>
    </source>
</reference>
<comment type="cofactor">
    <cofactor evidence="4">
        <name>heme</name>
        <dbReference type="ChEBI" id="CHEBI:30413"/>
    </cofactor>
</comment>
<dbReference type="STRING" id="4846.A0A367JIN0"/>
<dbReference type="Gene3D" id="1.10.630.10">
    <property type="entry name" value="Cytochrome P450"/>
    <property type="match status" value="1"/>
</dbReference>
<dbReference type="PANTHER" id="PTHR46300:SF11">
    <property type="entry name" value="OXIDOREDUCTASE, PUTATIVE-RELATED"/>
    <property type="match status" value="1"/>
</dbReference>
<evidence type="ECO:0000256" key="4">
    <source>
        <dbReference type="PIRSR" id="PIRSR602401-1"/>
    </source>
</evidence>
<dbReference type="InterPro" id="IPR036396">
    <property type="entry name" value="Cyt_P450_sf"/>
</dbReference>
<dbReference type="Proteomes" id="UP000253551">
    <property type="component" value="Unassembled WGS sequence"/>
</dbReference>
<keyword evidence="5" id="KW-0503">Monooxygenase</keyword>
<dbReference type="GO" id="GO:0016705">
    <property type="term" value="F:oxidoreductase activity, acting on paired donors, with incorporation or reduction of molecular oxygen"/>
    <property type="evidence" value="ECO:0007669"/>
    <property type="project" value="InterPro"/>
</dbReference>
<evidence type="ECO:0000256" key="2">
    <source>
        <dbReference type="ARBA" id="ARBA00023002"/>
    </source>
</evidence>
<keyword evidence="1 4" id="KW-0479">Metal-binding</keyword>
<comment type="similarity">
    <text evidence="5">Belongs to the cytochrome P450 family.</text>
</comment>
<protein>
    <recommendedName>
        <fullName evidence="9">Cytochrome P450-dit2</fullName>
    </recommendedName>
</protein>
<dbReference type="GO" id="GO:0005506">
    <property type="term" value="F:iron ion binding"/>
    <property type="evidence" value="ECO:0007669"/>
    <property type="project" value="InterPro"/>
</dbReference>
<organism evidence="7 8">
    <name type="scientific">Rhizopus stolonifer</name>
    <name type="common">Rhizopus nigricans</name>
    <dbReference type="NCBI Taxonomy" id="4846"/>
    <lineage>
        <taxon>Eukaryota</taxon>
        <taxon>Fungi</taxon>
        <taxon>Fungi incertae sedis</taxon>
        <taxon>Mucoromycota</taxon>
        <taxon>Mucoromycotina</taxon>
        <taxon>Mucoromycetes</taxon>
        <taxon>Mucorales</taxon>
        <taxon>Mucorineae</taxon>
        <taxon>Rhizopodaceae</taxon>
        <taxon>Rhizopus</taxon>
    </lineage>
</organism>
<keyword evidence="4 5" id="KW-0349">Heme</keyword>
<evidence type="ECO:0008006" key="9">
    <source>
        <dbReference type="Google" id="ProtNLM"/>
    </source>
</evidence>
<proteinExistence type="inferred from homology"/>
<dbReference type="PRINTS" id="PR00463">
    <property type="entry name" value="EP450I"/>
</dbReference>
<keyword evidence="6" id="KW-0812">Transmembrane</keyword>
<dbReference type="GO" id="GO:0020037">
    <property type="term" value="F:heme binding"/>
    <property type="evidence" value="ECO:0007669"/>
    <property type="project" value="InterPro"/>
</dbReference>
<name>A0A367JIN0_RHIST</name>
<keyword evidence="6" id="KW-0472">Membrane</keyword>
<dbReference type="EMBL" id="PJQM01003270">
    <property type="protein sequence ID" value="RCH89793.1"/>
    <property type="molecule type" value="Genomic_DNA"/>
</dbReference>
<evidence type="ECO:0000256" key="1">
    <source>
        <dbReference type="ARBA" id="ARBA00022723"/>
    </source>
</evidence>
<dbReference type="PANTHER" id="PTHR46300">
    <property type="entry name" value="P450, PUTATIVE (EUROFUNG)-RELATED-RELATED"/>
    <property type="match status" value="1"/>
</dbReference>
<evidence type="ECO:0000256" key="5">
    <source>
        <dbReference type="RuleBase" id="RU000461"/>
    </source>
</evidence>
<keyword evidence="3 4" id="KW-0408">Iron</keyword>
<keyword evidence="6" id="KW-1133">Transmembrane helix</keyword>
<dbReference type="Pfam" id="PF00067">
    <property type="entry name" value="p450"/>
    <property type="match status" value="1"/>
</dbReference>
<dbReference type="GO" id="GO:0004497">
    <property type="term" value="F:monooxygenase activity"/>
    <property type="evidence" value="ECO:0007669"/>
    <property type="project" value="UniProtKB-KW"/>
</dbReference>
<dbReference type="InterPro" id="IPR001128">
    <property type="entry name" value="Cyt_P450"/>
</dbReference>
<evidence type="ECO:0000313" key="7">
    <source>
        <dbReference type="EMBL" id="RCH89793.1"/>
    </source>
</evidence>
<evidence type="ECO:0000256" key="6">
    <source>
        <dbReference type="SAM" id="Phobius"/>
    </source>
</evidence>
<gene>
    <name evidence="7" type="ORF">CU098_005126</name>
</gene>
<accession>A0A367JIN0</accession>
<dbReference type="SUPFAM" id="SSF48264">
    <property type="entry name" value="Cytochrome P450"/>
    <property type="match status" value="1"/>
</dbReference>
<feature type="transmembrane region" description="Helical" evidence="6">
    <location>
        <begin position="21"/>
        <end position="39"/>
    </location>
</feature>
<dbReference type="OrthoDB" id="3934656at2759"/>
<evidence type="ECO:0000313" key="8">
    <source>
        <dbReference type="Proteomes" id="UP000253551"/>
    </source>
</evidence>
<dbReference type="InterPro" id="IPR002401">
    <property type="entry name" value="Cyt_P450_E_grp-I"/>
</dbReference>
<evidence type="ECO:0000256" key="3">
    <source>
        <dbReference type="ARBA" id="ARBA00023004"/>
    </source>
</evidence>
<dbReference type="InterPro" id="IPR017972">
    <property type="entry name" value="Cyt_P450_CS"/>
</dbReference>
<comment type="caution">
    <text evidence="7">The sequence shown here is derived from an EMBL/GenBank/DDBJ whole genome shotgun (WGS) entry which is preliminary data.</text>
</comment>